<sequence>MDRWRDFSWMPTEFHCEDGDRLVFVIKSKQNHELDEWGNTMKKISTCLLALLLLLAPISVTQAAGLNELTETKVQLEDSLDADGFAATYNKVSAYPIAGDLTKRVQGNYISYFAGIDASTVMIINANQVGRLSNIVIAHHGAIDAAEQEKLRIVFDCTLTALGLKADENNLFFANQAFDRLSLTNDTLLAARLPREETKRTWTFLKAVNPEKQVTTILIEAVVDQNP</sequence>
<protein>
    <submittedName>
        <fullName evidence="2">Uncharacterized protein</fullName>
    </submittedName>
</protein>
<dbReference type="AlphaFoldDB" id="C9KIZ3"/>
<evidence type="ECO:0000313" key="2">
    <source>
        <dbReference type="EMBL" id="EEX70256.1"/>
    </source>
</evidence>
<evidence type="ECO:0000313" key="3">
    <source>
        <dbReference type="Proteomes" id="UP000003671"/>
    </source>
</evidence>
<dbReference type="Proteomes" id="UP000003671">
    <property type="component" value="Unassembled WGS sequence"/>
</dbReference>
<keyword evidence="3" id="KW-1185">Reference proteome</keyword>
<keyword evidence="1" id="KW-0812">Transmembrane</keyword>
<feature type="transmembrane region" description="Helical" evidence="1">
    <location>
        <begin position="47"/>
        <end position="66"/>
    </location>
</feature>
<accession>C9KIZ3</accession>
<dbReference type="STRING" id="500635.MITSMUL_03394"/>
<keyword evidence="1" id="KW-1133">Transmembrane helix</keyword>
<evidence type="ECO:0000256" key="1">
    <source>
        <dbReference type="SAM" id="Phobius"/>
    </source>
</evidence>
<dbReference type="HOGENOM" id="CLU_1218643_0_0_9"/>
<proteinExistence type="predicted"/>
<keyword evidence="1" id="KW-0472">Membrane</keyword>
<comment type="caution">
    <text evidence="2">The sequence shown here is derived from an EMBL/GenBank/DDBJ whole genome shotgun (WGS) entry which is preliminary data.</text>
</comment>
<name>C9KIZ3_9FIRM</name>
<organism evidence="2 3">
    <name type="scientific">Mitsuokella multacida DSM 20544</name>
    <dbReference type="NCBI Taxonomy" id="500635"/>
    <lineage>
        <taxon>Bacteria</taxon>
        <taxon>Bacillati</taxon>
        <taxon>Bacillota</taxon>
        <taxon>Negativicutes</taxon>
        <taxon>Selenomonadales</taxon>
        <taxon>Selenomonadaceae</taxon>
        <taxon>Mitsuokella</taxon>
    </lineage>
</organism>
<reference evidence="2" key="1">
    <citation type="submission" date="2009-09" db="EMBL/GenBank/DDBJ databases">
        <authorList>
            <person name="Weinstock G."/>
            <person name="Sodergren E."/>
            <person name="Clifton S."/>
            <person name="Fulton L."/>
            <person name="Fulton B."/>
            <person name="Courtney L."/>
            <person name="Fronick C."/>
            <person name="Harrison M."/>
            <person name="Strong C."/>
            <person name="Farmer C."/>
            <person name="Delahaunty K."/>
            <person name="Markovic C."/>
            <person name="Hall O."/>
            <person name="Minx P."/>
            <person name="Tomlinson C."/>
            <person name="Mitreva M."/>
            <person name="Nelson J."/>
            <person name="Hou S."/>
            <person name="Wollam A."/>
            <person name="Pepin K.H."/>
            <person name="Johnson M."/>
            <person name="Bhonagiri V."/>
            <person name="Nash W.E."/>
            <person name="Warren W."/>
            <person name="Chinwalla A."/>
            <person name="Mardis E.R."/>
            <person name="Wilson R.K."/>
        </authorList>
    </citation>
    <scope>NUCLEOTIDE SEQUENCE [LARGE SCALE GENOMIC DNA]</scope>
    <source>
        <strain evidence="2">DSM 20544</strain>
    </source>
</reference>
<dbReference type="PATRIC" id="fig|500635.8.peg.294"/>
<dbReference type="EMBL" id="ABWK02000001">
    <property type="protein sequence ID" value="EEX70256.1"/>
    <property type="molecule type" value="Genomic_DNA"/>
</dbReference>
<gene>
    <name evidence="2" type="ORF">MITSMUL_03394</name>
</gene>